<feature type="transmembrane region" description="Helical" evidence="10">
    <location>
        <begin position="413"/>
        <end position="432"/>
    </location>
</feature>
<dbReference type="PANTHER" id="PTHR47019">
    <property type="entry name" value="LIPID II FLIPPASE MURJ"/>
    <property type="match status" value="1"/>
</dbReference>
<dbReference type="PANTHER" id="PTHR47019:SF1">
    <property type="entry name" value="LIPID II FLIPPASE MURJ"/>
    <property type="match status" value="1"/>
</dbReference>
<comment type="function">
    <text evidence="8 10 11">Involved in peptidoglycan biosynthesis. Transports lipid-linked peptidoglycan precursors from the inner to the outer leaflet of the cytoplasmic membrane.</text>
</comment>
<feature type="transmembrane region" description="Helical" evidence="10">
    <location>
        <begin position="133"/>
        <end position="153"/>
    </location>
</feature>
<feature type="transmembrane region" description="Helical" evidence="10">
    <location>
        <begin position="444"/>
        <end position="467"/>
    </location>
</feature>
<dbReference type="HAMAP" id="MF_02078">
    <property type="entry name" value="MurJ_MviN"/>
    <property type="match status" value="1"/>
</dbReference>
<feature type="transmembrane region" description="Helical" evidence="10">
    <location>
        <begin position="358"/>
        <end position="378"/>
    </location>
</feature>
<evidence type="ECO:0000256" key="5">
    <source>
        <dbReference type="ARBA" id="ARBA00022984"/>
    </source>
</evidence>
<keyword evidence="4 10" id="KW-0133">Cell shape</keyword>
<gene>
    <name evidence="10" type="primary">murJ</name>
    <name evidence="12" type="ORF">BGC07_07050</name>
</gene>
<feature type="transmembrane region" description="Helical" evidence="10">
    <location>
        <begin position="5"/>
        <end position="23"/>
    </location>
</feature>
<organism evidence="12 13">
    <name type="scientific">Piscirickettsia litoralis</name>
    <dbReference type="NCBI Taxonomy" id="1891921"/>
    <lineage>
        <taxon>Bacteria</taxon>
        <taxon>Pseudomonadati</taxon>
        <taxon>Pseudomonadota</taxon>
        <taxon>Gammaproteobacteria</taxon>
        <taxon>Thiotrichales</taxon>
        <taxon>Piscirickettsiaceae</taxon>
        <taxon>Piscirickettsia</taxon>
    </lineage>
</organism>
<evidence type="ECO:0000256" key="10">
    <source>
        <dbReference type="HAMAP-Rule" id="MF_02078"/>
    </source>
</evidence>
<protein>
    <recommendedName>
        <fullName evidence="10">Probable lipid II flippase MurJ</fullName>
    </recommendedName>
</protein>
<sequence>MSRSLLKSISIVSIMTLLSRILGFVRDMVFAHLFGASAQMGAFLVAFKIPNFMRRLFAEGAFSQAFVPIFSEYKEKQTVEEVRLFLSRVIGTLAVVLCAVTVFGMVAAKYWVMVFAPGFVQEGKGQLALATDLLRLTFPYLLPISLTACLAGVLNSYHRFAIPAVTPVILNIILIIAAFLGVYYSPDQGIYAVAWGVMAAGFVQLLFLVPSLKRQNMLVWPRWGWSSPGVQRVLKLMGPAIFGASVAQISLLLDTVFASFLKTGSIAWLYYSDRLMQFPLGMLGVALGTVCLPHLSTYFSRGDEKNFAHVIDWSLRLVLLLAVPAAIGIAFVSGPLLATLFQYGAFGPQDVLQAQKSLIAFAIGLIAFIAIKVLVSAFYARQNIKTPVRIAVWAMLLNLVLNAALFIPLAHAGLALATSLSAIFNMVFLYYCLVKHGIYRVSKLWWQVCWKVVIASSLISLLCYFGVPDTAVWLKWHAGQRLGGLILVILGVAGLYFFRFVLLRGSQAAFSFLAK</sequence>
<feature type="transmembrane region" description="Helical" evidence="10">
    <location>
        <begin position="317"/>
        <end position="338"/>
    </location>
</feature>
<evidence type="ECO:0000256" key="2">
    <source>
        <dbReference type="ARBA" id="ARBA00022475"/>
    </source>
</evidence>
<feature type="transmembrane region" description="Helical" evidence="10">
    <location>
        <begin position="29"/>
        <end position="47"/>
    </location>
</feature>
<accession>A0ABX3A1H1</accession>
<dbReference type="PRINTS" id="PR01806">
    <property type="entry name" value="VIRFACTRMVIN"/>
</dbReference>
<keyword evidence="6 10" id="KW-1133">Transmembrane helix</keyword>
<evidence type="ECO:0000256" key="11">
    <source>
        <dbReference type="PIRNR" id="PIRNR002869"/>
    </source>
</evidence>
<keyword evidence="3 10" id="KW-0812">Transmembrane</keyword>
<name>A0ABX3A1H1_9GAMM</name>
<keyword evidence="7 10" id="KW-0472">Membrane</keyword>
<feature type="transmembrane region" description="Helical" evidence="10">
    <location>
        <begin position="233"/>
        <end position="258"/>
    </location>
</feature>
<comment type="subcellular location">
    <subcellularLocation>
        <location evidence="10">Cell inner membrane</location>
        <topology evidence="10">Multi-pass membrane protein</topology>
    </subcellularLocation>
    <subcellularLocation>
        <location evidence="1">Cell membrane</location>
        <topology evidence="1">Multi-pass membrane protein</topology>
    </subcellularLocation>
</comment>
<evidence type="ECO:0000256" key="1">
    <source>
        <dbReference type="ARBA" id="ARBA00004651"/>
    </source>
</evidence>
<feature type="transmembrane region" description="Helical" evidence="10">
    <location>
        <begin position="482"/>
        <end position="502"/>
    </location>
</feature>
<evidence type="ECO:0000256" key="7">
    <source>
        <dbReference type="ARBA" id="ARBA00023136"/>
    </source>
</evidence>
<keyword evidence="5 10" id="KW-0573">Peptidoglycan synthesis</keyword>
<feature type="transmembrane region" description="Helical" evidence="10">
    <location>
        <begin position="390"/>
        <end position="407"/>
    </location>
</feature>
<comment type="similarity">
    <text evidence="9 10 11">Belongs to the MurJ/MviN family.</text>
</comment>
<keyword evidence="10 11" id="KW-0813">Transport</keyword>
<evidence type="ECO:0000256" key="9">
    <source>
        <dbReference type="ARBA" id="ARBA00061532"/>
    </source>
</evidence>
<evidence type="ECO:0000313" key="12">
    <source>
        <dbReference type="EMBL" id="ODN42724.1"/>
    </source>
</evidence>
<dbReference type="NCBIfam" id="TIGR01695">
    <property type="entry name" value="murJ_mviN"/>
    <property type="match status" value="1"/>
</dbReference>
<dbReference type="InterPro" id="IPR004268">
    <property type="entry name" value="MurJ"/>
</dbReference>
<dbReference type="InterPro" id="IPR051050">
    <property type="entry name" value="Lipid_II_flippase_MurJ/MviN"/>
</dbReference>
<evidence type="ECO:0000256" key="3">
    <source>
        <dbReference type="ARBA" id="ARBA00022692"/>
    </source>
</evidence>
<keyword evidence="2 10" id="KW-1003">Cell membrane</keyword>
<dbReference type="CDD" id="cd13123">
    <property type="entry name" value="MATE_MurJ_like"/>
    <property type="match status" value="1"/>
</dbReference>
<dbReference type="EMBL" id="MDTU01000001">
    <property type="protein sequence ID" value="ODN42724.1"/>
    <property type="molecule type" value="Genomic_DNA"/>
</dbReference>
<evidence type="ECO:0000313" key="13">
    <source>
        <dbReference type="Proteomes" id="UP000094329"/>
    </source>
</evidence>
<reference evidence="12 13" key="1">
    <citation type="submission" date="2016-08" db="EMBL/GenBank/DDBJ databases">
        <title>Draft genome sequence of Candidatus Piscirickettsia litoralis, from seawater.</title>
        <authorList>
            <person name="Wan X."/>
            <person name="Lee A.J."/>
            <person name="Hou S."/>
            <person name="Donachie S.P."/>
        </authorList>
    </citation>
    <scope>NUCLEOTIDE SEQUENCE [LARGE SCALE GENOMIC DNA]</scope>
    <source>
        <strain evidence="12 13">Y2</strain>
    </source>
</reference>
<comment type="caution">
    <text evidence="12">The sequence shown here is derived from an EMBL/GenBank/DDBJ whole genome shotgun (WGS) entry which is preliminary data.</text>
</comment>
<feature type="transmembrane region" description="Helical" evidence="10">
    <location>
        <begin position="278"/>
        <end position="296"/>
    </location>
</feature>
<feature type="transmembrane region" description="Helical" evidence="10">
    <location>
        <begin position="190"/>
        <end position="212"/>
    </location>
</feature>
<dbReference type="Proteomes" id="UP000094329">
    <property type="component" value="Unassembled WGS sequence"/>
</dbReference>
<dbReference type="RefSeq" id="WP_069312522.1">
    <property type="nucleotide sequence ID" value="NZ_MDTU01000001.1"/>
</dbReference>
<feature type="transmembrane region" description="Helical" evidence="10">
    <location>
        <begin position="160"/>
        <end position="184"/>
    </location>
</feature>
<comment type="pathway">
    <text evidence="10">Cell wall biogenesis; peptidoglycan biosynthesis.</text>
</comment>
<evidence type="ECO:0000256" key="4">
    <source>
        <dbReference type="ARBA" id="ARBA00022960"/>
    </source>
</evidence>
<keyword evidence="10 11" id="KW-0961">Cell wall biogenesis/degradation</keyword>
<keyword evidence="13" id="KW-1185">Reference proteome</keyword>
<proteinExistence type="inferred from homology"/>
<dbReference type="Pfam" id="PF03023">
    <property type="entry name" value="MurJ"/>
    <property type="match status" value="1"/>
</dbReference>
<evidence type="ECO:0000256" key="8">
    <source>
        <dbReference type="ARBA" id="ARBA00060041"/>
    </source>
</evidence>
<feature type="transmembrane region" description="Helical" evidence="10">
    <location>
        <begin position="89"/>
        <end position="113"/>
    </location>
</feature>
<keyword evidence="10" id="KW-0997">Cell inner membrane</keyword>
<evidence type="ECO:0000256" key="6">
    <source>
        <dbReference type="ARBA" id="ARBA00022989"/>
    </source>
</evidence>
<dbReference type="PIRSF" id="PIRSF002869">
    <property type="entry name" value="MviN"/>
    <property type="match status" value="1"/>
</dbReference>